<gene>
    <name evidence="2" type="ORF">BDN70DRAFT_873933</name>
</gene>
<dbReference type="PANTHER" id="PTHR39398:SF1">
    <property type="entry name" value="CSN8_PSMD8_EIF3K DOMAIN-CONTAINING PROTEIN"/>
    <property type="match status" value="1"/>
</dbReference>
<dbReference type="EMBL" id="MU155154">
    <property type="protein sequence ID" value="KAF9483424.1"/>
    <property type="molecule type" value="Genomic_DNA"/>
</dbReference>
<proteinExistence type="predicted"/>
<feature type="region of interest" description="Disordered" evidence="1">
    <location>
        <begin position="1"/>
        <end position="64"/>
    </location>
</feature>
<sequence>MPTRGDSNRGMYSNAVRRQSSSRGPRGWRRGAASDTGSKPRTSQADMSASRPPVSGTPTSHRRMDLMASVSRSSGLEKDGDDLKNFGVQEEYREFIREKTSEVVEMFTRRTTETADQRRQRIDKQENLLILFRKLREGVSSSSRQDDFALEVYQTSLYYSIIFESPKQTTSIHLHLLPARSSKDLKSNEIIWPSPSICSILGSLLHHLVAFYPSQSAYHQYLASVPERLLPRNSNVSTWLLSLTKSLRRRDYARFAILSQTSNIIGLLDSSRDRTMGDENPPARSSMRYEVDGLATSAVLFLVDALRKKASDTSWRILRSAYRELWCDQAYPETKTWLKRNLTLESINPNHTQFNIEPWFEEKLSLGEIRKKEGTEGRWIVCKAS</sequence>
<accession>A0A9P5Z980</accession>
<name>A0A9P5Z980_9AGAR</name>
<organism evidence="2 3">
    <name type="scientific">Pholiota conissans</name>
    <dbReference type="NCBI Taxonomy" id="109636"/>
    <lineage>
        <taxon>Eukaryota</taxon>
        <taxon>Fungi</taxon>
        <taxon>Dikarya</taxon>
        <taxon>Basidiomycota</taxon>
        <taxon>Agaricomycotina</taxon>
        <taxon>Agaricomycetes</taxon>
        <taxon>Agaricomycetidae</taxon>
        <taxon>Agaricales</taxon>
        <taxon>Agaricineae</taxon>
        <taxon>Strophariaceae</taxon>
        <taxon>Pholiota</taxon>
    </lineage>
</organism>
<evidence type="ECO:0000256" key="1">
    <source>
        <dbReference type="SAM" id="MobiDB-lite"/>
    </source>
</evidence>
<dbReference type="PANTHER" id="PTHR39398">
    <property type="entry name" value="YALI0F14311P"/>
    <property type="match status" value="1"/>
</dbReference>
<dbReference type="AlphaFoldDB" id="A0A9P5Z980"/>
<comment type="caution">
    <text evidence="2">The sequence shown here is derived from an EMBL/GenBank/DDBJ whole genome shotgun (WGS) entry which is preliminary data.</text>
</comment>
<protein>
    <submittedName>
        <fullName evidence="2">Uncharacterized protein</fullName>
    </submittedName>
</protein>
<keyword evidence="3" id="KW-1185">Reference proteome</keyword>
<reference evidence="2" key="1">
    <citation type="submission" date="2020-11" db="EMBL/GenBank/DDBJ databases">
        <authorList>
            <consortium name="DOE Joint Genome Institute"/>
            <person name="Ahrendt S."/>
            <person name="Riley R."/>
            <person name="Andreopoulos W."/>
            <person name="Labutti K."/>
            <person name="Pangilinan J."/>
            <person name="Ruiz-Duenas F.J."/>
            <person name="Barrasa J.M."/>
            <person name="Sanchez-Garcia M."/>
            <person name="Camarero S."/>
            <person name="Miyauchi S."/>
            <person name="Serrano A."/>
            <person name="Linde D."/>
            <person name="Babiker R."/>
            <person name="Drula E."/>
            <person name="Ayuso-Fernandez I."/>
            <person name="Pacheco R."/>
            <person name="Padilla G."/>
            <person name="Ferreira P."/>
            <person name="Barriuso J."/>
            <person name="Kellner H."/>
            <person name="Castanera R."/>
            <person name="Alfaro M."/>
            <person name="Ramirez L."/>
            <person name="Pisabarro A.G."/>
            <person name="Kuo A."/>
            <person name="Tritt A."/>
            <person name="Lipzen A."/>
            <person name="He G."/>
            <person name="Yan M."/>
            <person name="Ng V."/>
            <person name="Cullen D."/>
            <person name="Martin F."/>
            <person name="Rosso M.-N."/>
            <person name="Henrissat B."/>
            <person name="Hibbett D."/>
            <person name="Martinez A.T."/>
            <person name="Grigoriev I.V."/>
        </authorList>
    </citation>
    <scope>NUCLEOTIDE SEQUENCE</scope>
    <source>
        <strain evidence="2">CIRM-BRFM 674</strain>
    </source>
</reference>
<dbReference type="Proteomes" id="UP000807469">
    <property type="component" value="Unassembled WGS sequence"/>
</dbReference>
<evidence type="ECO:0000313" key="2">
    <source>
        <dbReference type="EMBL" id="KAF9483424.1"/>
    </source>
</evidence>
<dbReference type="OrthoDB" id="2100128at2759"/>
<feature type="compositionally biased region" description="Polar residues" evidence="1">
    <location>
        <begin position="35"/>
        <end position="47"/>
    </location>
</feature>
<evidence type="ECO:0000313" key="3">
    <source>
        <dbReference type="Proteomes" id="UP000807469"/>
    </source>
</evidence>